<dbReference type="AlphaFoldDB" id="A0A1T4ZTK2"/>
<organism evidence="3 4">
    <name type="scientific">Maribacter arcticus</name>
    <dbReference type="NCBI Taxonomy" id="561365"/>
    <lineage>
        <taxon>Bacteria</taxon>
        <taxon>Pseudomonadati</taxon>
        <taxon>Bacteroidota</taxon>
        <taxon>Flavobacteriia</taxon>
        <taxon>Flavobacteriales</taxon>
        <taxon>Flavobacteriaceae</taxon>
        <taxon>Maribacter</taxon>
    </lineage>
</organism>
<dbReference type="InterPro" id="IPR006016">
    <property type="entry name" value="UspA"/>
</dbReference>
<accession>A0A1T4ZTK2</accession>
<reference evidence="4" key="1">
    <citation type="submission" date="2017-02" db="EMBL/GenBank/DDBJ databases">
        <authorList>
            <person name="Varghese N."/>
            <person name="Submissions S."/>
        </authorList>
    </citation>
    <scope>NUCLEOTIDE SEQUENCE [LARGE SCALE GENOMIC DNA]</scope>
    <source>
        <strain evidence="4">DSM 23546</strain>
    </source>
</reference>
<dbReference type="PANTHER" id="PTHR46268:SF6">
    <property type="entry name" value="UNIVERSAL STRESS PROTEIN UP12"/>
    <property type="match status" value="1"/>
</dbReference>
<sequence>MNEVEKPFKMKKILVPVDFSKPSAHALHVAARIAEQLQAEIIVLHMMGISEAVLTKDEAQEYEEAKYYMNLARKRFKPFLNQPYLEHIKVREIVQNYKDFKELNKVAQEQHINLIVMGSHGTSGIGDFLLGSNTEKVVRSSDVPVLVVKMPNPDFKVENILFACDFTEDSVLAFKNVREFAANFSAKLNLVYINTPHYDFNSNTEIEERISKFLYKAGTIEQEVTIYNDYSVEHGLMNYSKKGNYDILAIPTRGRKPMLHFLLGSRSIGEDVANHANLPVLTFKI</sequence>
<dbReference type="PANTHER" id="PTHR46268">
    <property type="entry name" value="STRESS RESPONSE PROTEIN NHAX"/>
    <property type="match status" value="1"/>
</dbReference>
<dbReference type="EMBL" id="FUYL01000001">
    <property type="protein sequence ID" value="SKB26114.1"/>
    <property type="molecule type" value="Genomic_DNA"/>
</dbReference>
<dbReference type="STRING" id="561365.SAMN05660866_00300"/>
<gene>
    <name evidence="3" type="ORF">SAMN05660866_00300</name>
</gene>
<dbReference type="PRINTS" id="PR01438">
    <property type="entry name" value="UNVRSLSTRESS"/>
</dbReference>
<dbReference type="Proteomes" id="UP000190339">
    <property type="component" value="Unassembled WGS sequence"/>
</dbReference>
<name>A0A1T4ZTK2_9FLAO</name>
<feature type="domain" description="UspA" evidence="2">
    <location>
        <begin position="10"/>
        <end position="149"/>
    </location>
</feature>
<dbReference type="SUPFAM" id="SSF52402">
    <property type="entry name" value="Adenine nucleotide alpha hydrolases-like"/>
    <property type="match status" value="2"/>
</dbReference>
<comment type="similarity">
    <text evidence="1">Belongs to the universal stress protein A family.</text>
</comment>
<evidence type="ECO:0000256" key="1">
    <source>
        <dbReference type="ARBA" id="ARBA00008791"/>
    </source>
</evidence>
<evidence type="ECO:0000313" key="3">
    <source>
        <dbReference type="EMBL" id="SKB26114.1"/>
    </source>
</evidence>
<proteinExistence type="inferred from homology"/>
<dbReference type="Gene3D" id="3.40.50.620">
    <property type="entry name" value="HUPs"/>
    <property type="match status" value="2"/>
</dbReference>
<evidence type="ECO:0000313" key="4">
    <source>
        <dbReference type="Proteomes" id="UP000190339"/>
    </source>
</evidence>
<dbReference type="Pfam" id="PF00582">
    <property type="entry name" value="Usp"/>
    <property type="match status" value="2"/>
</dbReference>
<dbReference type="CDD" id="cd00293">
    <property type="entry name" value="USP-like"/>
    <property type="match status" value="2"/>
</dbReference>
<evidence type="ECO:0000259" key="2">
    <source>
        <dbReference type="Pfam" id="PF00582"/>
    </source>
</evidence>
<dbReference type="InterPro" id="IPR014729">
    <property type="entry name" value="Rossmann-like_a/b/a_fold"/>
</dbReference>
<protein>
    <submittedName>
        <fullName evidence="3">Nucleotide-binding universal stress protein, UspA family</fullName>
    </submittedName>
</protein>
<dbReference type="InterPro" id="IPR006015">
    <property type="entry name" value="Universal_stress_UspA"/>
</dbReference>
<keyword evidence="4" id="KW-1185">Reference proteome</keyword>
<feature type="domain" description="UspA" evidence="2">
    <location>
        <begin position="158"/>
        <end position="283"/>
    </location>
</feature>